<dbReference type="OrthoDB" id="9110639at2"/>
<dbReference type="SUPFAM" id="SSF53850">
    <property type="entry name" value="Periplasmic binding protein-like II"/>
    <property type="match status" value="1"/>
</dbReference>
<dbReference type="STRING" id="706570.PT85_04145"/>
<evidence type="ECO:0000256" key="2">
    <source>
        <dbReference type="ARBA" id="ARBA00023015"/>
    </source>
</evidence>
<dbReference type="PRINTS" id="PR00039">
    <property type="entry name" value="HTHLYSR"/>
</dbReference>
<keyword evidence="4" id="KW-0804">Transcription</keyword>
<evidence type="ECO:0000313" key="7">
    <source>
        <dbReference type="Proteomes" id="UP000030980"/>
    </source>
</evidence>
<keyword evidence="2" id="KW-0805">Transcription regulation</keyword>
<evidence type="ECO:0000259" key="5">
    <source>
        <dbReference type="PROSITE" id="PS50931"/>
    </source>
</evidence>
<dbReference type="FunFam" id="1.10.10.10:FF:000001">
    <property type="entry name" value="LysR family transcriptional regulator"/>
    <property type="match status" value="1"/>
</dbReference>
<evidence type="ECO:0000256" key="4">
    <source>
        <dbReference type="ARBA" id="ARBA00023163"/>
    </source>
</evidence>
<evidence type="ECO:0000256" key="1">
    <source>
        <dbReference type="ARBA" id="ARBA00009437"/>
    </source>
</evidence>
<proteinExistence type="inferred from homology"/>
<dbReference type="InterPro" id="IPR058163">
    <property type="entry name" value="LysR-type_TF_proteobact-type"/>
</dbReference>
<keyword evidence="7" id="KW-1185">Reference proteome</keyword>
<protein>
    <submittedName>
        <fullName evidence="6">LysR family transcriptional regulator</fullName>
    </submittedName>
</protein>
<dbReference type="PANTHER" id="PTHR30537">
    <property type="entry name" value="HTH-TYPE TRANSCRIPTIONAL REGULATOR"/>
    <property type="match status" value="1"/>
</dbReference>
<dbReference type="Pfam" id="PF03466">
    <property type="entry name" value="LysR_substrate"/>
    <property type="match status" value="1"/>
</dbReference>
<accession>A0A0B3BX62</accession>
<comment type="similarity">
    <text evidence="1">Belongs to the LysR transcriptional regulatory family.</text>
</comment>
<dbReference type="GO" id="GO:0003700">
    <property type="term" value="F:DNA-binding transcription factor activity"/>
    <property type="evidence" value="ECO:0007669"/>
    <property type="project" value="InterPro"/>
</dbReference>
<keyword evidence="3" id="KW-0238">DNA-binding</keyword>
<comment type="caution">
    <text evidence="6">The sequence shown here is derived from an EMBL/GenBank/DDBJ whole genome shotgun (WGS) entry which is preliminary data.</text>
</comment>
<dbReference type="GO" id="GO:0003677">
    <property type="term" value="F:DNA binding"/>
    <property type="evidence" value="ECO:0007669"/>
    <property type="project" value="UniProtKB-KW"/>
</dbReference>
<gene>
    <name evidence="6" type="ORF">PT85_04145</name>
</gene>
<dbReference type="CDD" id="cd08475">
    <property type="entry name" value="PBP2_CrgA_like_6"/>
    <property type="match status" value="1"/>
</dbReference>
<evidence type="ECO:0000256" key="3">
    <source>
        <dbReference type="ARBA" id="ARBA00023125"/>
    </source>
</evidence>
<dbReference type="PANTHER" id="PTHR30537:SF5">
    <property type="entry name" value="HTH-TYPE TRANSCRIPTIONAL ACTIVATOR TTDR-RELATED"/>
    <property type="match status" value="1"/>
</dbReference>
<sequence length="313" mass="34778">MRDSLNGVDVFVVVAEAGSFAQAASQLHITRSAVGKSIARLEQRLGVLLFHRTTRSLSLTDEGSRFHGHCLRALEEIRAGETALESGKWQVNGQLRVSMPVLFGHLCIAPILIELAQQHPELVLEMSFSDRTVDLVEEGFDLAIRNGVLPDSSDLVARRLGEHGMTFCASPAYLQCHGEPGSFAELQQHDAVAYTRLGRMLEWQVRVDGQVQAIRPKARLRMDDLRAVTDATLAGLGIAWLPYWLAREYLLRGELREVLAEQPSLTYPISALWPQTPHLPLKTRVAVDALLAKLPARLAVVESRPKRKGDRFI</sequence>
<dbReference type="EMBL" id="JTAK01000002">
    <property type="protein sequence ID" value="KHO65289.1"/>
    <property type="molecule type" value="Genomic_DNA"/>
</dbReference>
<dbReference type="InterPro" id="IPR036390">
    <property type="entry name" value="WH_DNA-bd_sf"/>
</dbReference>
<dbReference type="InterPro" id="IPR000847">
    <property type="entry name" value="LysR_HTH_N"/>
</dbReference>
<name>A0A0B3BX62_9PSED</name>
<evidence type="ECO:0000313" key="6">
    <source>
        <dbReference type="EMBL" id="KHO65289.1"/>
    </source>
</evidence>
<dbReference type="InterPro" id="IPR036388">
    <property type="entry name" value="WH-like_DNA-bd_sf"/>
</dbReference>
<feature type="domain" description="HTH lysR-type" evidence="5">
    <location>
        <begin position="3"/>
        <end position="60"/>
    </location>
</feature>
<organism evidence="6 7">
    <name type="scientific">Pseudomonas flexibilis</name>
    <dbReference type="NCBI Taxonomy" id="706570"/>
    <lineage>
        <taxon>Bacteria</taxon>
        <taxon>Pseudomonadati</taxon>
        <taxon>Pseudomonadota</taxon>
        <taxon>Gammaproteobacteria</taxon>
        <taxon>Pseudomonadales</taxon>
        <taxon>Pseudomonadaceae</taxon>
        <taxon>Pseudomonas</taxon>
    </lineage>
</organism>
<dbReference type="AlphaFoldDB" id="A0A0B3BX62"/>
<dbReference type="Pfam" id="PF00126">
    <property type="entry name" value="HTH_1"/>
    <property type="match status" value="1"/>
</dbReference>
<dbReference type="PROSITE" id="PS50931">
    <property type="entry name" value="HTH_LYSR"/>
    <property type="match status" value="1"/>
</dbReference>
<dbReference type="InterPro" id="IPR005119">
    <property type="entry name" value="LysR_subst-bd"/>
</dbReference>
<dbReference type="Gene3D" id="1.10.10.10">
    <property type="entry name" value="Winged helix-like DNA-binding domain superfamily/Winged helix DNA-binding domain"/>
    <property type="match status" value="1"/>
</dbReference>
<dbReference type="SUPFAM" id="SSF46785">
    <property type="entry name" value="Winged helix' DNA-binding domain"/>
    <property type="match status" value="1"/>
</dbReference>
<dbReference type="Proteomes" id="UP000030980">
    <property type="component" value="Unassembled WGS sequence"/>
</dbReference>
<reference evidence="6 7" key="1">
    <citation type="submission" date="2014-11" db="EMBL/GenBank/DDBJ databases">
        <title>Genome sequence of Pseudomonas tuomuerensis JCM 14085.</title>
        <authorList>
            <person name="Shin S.-K."/>
            <person name="Yi H."/>
        </authorList>
    </citation>
    <scope>NUCLEOTIDE SEQUENCE [LARGE SCALE GENOMIC DNA]</scope>
    <source>
        <strain evidence="6 7">JCM 14085</strain>
    </source>
</reference>
<dbReference type="Gene3D" id="3.40.190.290">
    <property type="match status" value="1"/>
</dbReference>
<dbReference type="RefSeq" id="WP_027591766.1">
    <property type="nucleotide sequence ID" value="NZ_FMUP01000001.1"/>
</dbReference>